<name>A0A921YMB3_MANSE</name>
<accession>A0A921YMB3</accession>
<dbReference type="Proteomes" id="UP000791440">
    <property type="component" value="Unassembled WGS sequence"/>
</dbReference>
<sequence length="574" mass="64966">MDNFIIGQLNLHNDRVATSELDTLVRDYKLDVVLVQEQYQHARLRSRVVQFDSSSRAGIYVANSNFTVTSVRNLMTSHCAVAEVSNPSCKVFIVSCYFQYSDPVGPHIHHLRQVLRSLAGRKVIIGADVNASSTLWYGKYRSTDTDRRCAVEDFIAEMNLGIHNTPDAPPTYCSPTGESSIDVTLSSGDVRLDRWRVLPDASCSDHRLIVYEFLPRLTQGFIHNNYDFRYKTKGANWDFFSSLFARHAREFTRNDLSPETCAELMSATFAYCADVAIGRGSITNTRRCDWWNENLVHLRRIFRRARRRFNRLKKRCVTGDTFTSAFNELKIARSHYRAAVQKSKGNLLRKIAARLDKEGPWSPLYLDFKANRPINLSYIDNIKFNNSYTTGIEETTEALLHSLIPDDIINDNNYHNQIRMWAAELPNSPVSNLATLDEFIAIVASLPLNKASGEDKVSNKMIKEACKSAGYSLLSVFNRCIAEGIFPRIWRSGFIRIIPKSGDKAPDDPKSYRPITLLPSLGKLLERLIVPRLLPGGPVFHKNQFGFTIGRSTTDAAISVRRTVSISDGDVSKF</sequence>
<organism evidence="2 3">
    <name type="scientific">Manduca sexta</name>
    <name type="common">Tobacco hawkmoth</name>
    <name type="synonym">Tobacco hornworm</name>
    <dbReference type="NCBI Taxonomy" id="7130"/>
    <lineage>
        <taxon>Eukaryota</taxon>
        <taxon>Metazoa</taxon>
        <taxon>Ecdysozoa</taxon>
        <taxon>Arthropoda</taxon>
        <taxon>Hexapoda</taxon>
        <taxon>Insecta</taxon>
        <taxon>Pterygota</taxon>
        <taxon>Neoptera</taxon>
        <taxon>Endopterygota</taxon>
        <taxon>Lepidoptera</taxon>
        <taxon>Glossata</taxon>
        <taxon>Ditrysia</taxon>
        <taxon>Bombycoidea</taxon>
        <taxon>Sphingidae</taxon>
        <taxon>Sphinginae</taxon>
        <taxon>Sphingini</taxon>
        <taxon>Manduca</taxon>
    </lineage>
</organism>
<comment type="caution">
    <text evidence="2">The sequence shown here is derived from an EMBL/GenBank/DDBJ whole genome shotgun (WGS) entry which is preliminary data.</text>
</comment>
<dbReference type="EMBL" id="JH668289">
    <property type="protein sequence ID" value="KAG6441923.1"/>
    <property type="molecule type" value="Genomic_DNA"/>
</dbReference>
<dbReference type="Pfam" id="PF14529">
    <property type="entry name" value="Exo_endo_phos_2"/>
    <property type="match status" value="1"/>
</dbReference>
<reference evidence="2" key="2">
    <citation type="submission" date="2020-12" db="EMBL/GenBank/DDBJ databases">
        <authorList>
            <person name="Kanost M."/>
        </authorList>
    </citation>
    <scope>NUCLEOTIDE SEQUENCE</scope>
</reference>
<evidence type="ECO:0000313" key="2">
    <source>
        <dbReference type="EMBL" id="KAG6441923.1"/>
    </source>
</evidence>
<protein>
    <recommendedName>
        <fullName evidence="1">Endonuclease/exonuclease/phosphatase domain-containing protein</fullName>
    </recommendedName>
</protein>
<dbReference type="AlphaFoldDB" id="A0A921YMB3"/>
<feature type="domain" description="Endonuclease/exonuclease/phosphatase" evidence="1">
    <location>
        <begin position="92"/>
        <end position="209"/>
    </location>
</feature>
<evidence type="ECO:0000313" key="3">
    <source>
        <dbReference type="Proteomes" id="UP000791440"/>
    </source>
</evidence>
<keyword evidence="3" id="KW-1185">Reference proteome</keyword>
<dbReference type="PANTHER" id="PTHR19446">
    <property type="entry name" value="REVERSE TRANSCRIPTASES"/>
    <property type="match status" value="1"/>
</dbReference>
<proteinExistence type="predicted"/>
<reference evidence="2" key="1">
    <citation type="journal article" date="2016" name="Insect Biochem. Mol. Biol.">
        <title>Multifaceted biological insights from a draft genome sequence of the tobacco hornworm moth, Manduca sexta.</title>
        <authorList>
            <person name="Kanost M.R."/>
            <person name="Arrese E.L."/>
            <person name="Cao X."/>
            <person name="Chen Y.R."/>
            <person name="Chellapilla S."/>
            <person name="Goldsmith M.R."/>
            <person name="Grosse-Wilde E."/>
            <person name="Heckel D.G."/>
            <person name="Herndon N."/>
            <person name="Jiang H."/>
            <person name="Papanicolaou A."/>
            <person name="Qu J."/>
            <person name="Soulages J.L."/>
            <person name="Vogel H."/>
            <person name="Walters J."/>
            <person name="Waterhouse R.M."/>
            <person name="Ahn S.J."/>
            <person name="Almeida F.C."/>
            <person name="An C."/>
            <person name="Aqrawi P."/>
            <person name="Bretschneider A."/>
            <person name="Bryant W.B."/>
            <person name="Bucks S."/>
            <person name="Chao H."/>
            <person name="Chevignon G."/>
            <person name="Christen J.M."/>
            <person name="Clarke D.F."/>
            <person name="Dittmer N.T."/>
            <person name="Ferguson L.C.F."/>
            <person name="Garavelou S."/>
            <person name="Gordon K.H.J."/>
            <person name="Gunaratna R.T."/>
            <person name="Han Y."/>
            <person name="Hauser F."/>
            <person name="He Y."/>
            <person name="Heidel-Fischer H."/>
            <person name="Hirsh A."/>
            <person name="Hu Y."/>
            <person name="Jiang H."/>
            <person name="Kalra D."/>
            <person name="Klinner C."/>
            <person name="Konig C."/>
            <person name="Kovar C."/>
            <person name="Kroll A.R."/>
            <person name="Kuwar S.S."/>
            <person name="Lee S.L."/>
            <person name="Lehman R."/>
            <person name="Li K."/>
            <person name="Li Z."/>
            <person name="Liang H."/>
            <person name="Lovelace S."/>
            <person name="Lu Z."/>
            <person name="Mansfield J.H."/>
            <person name="McCulloch K.J."/>
            <person name="Mathew T."/>
            <person name="Morton B."/>
            <person name="Muzny D.M."/>
            <person name="Neunemann D."/>
            <person name="Ongeri F."/>
            <person name="Pauchet Y."/>
            <person name="Pu L.L."/>
            <person name="Pyrousis I."/>
            <person name="Rao X.J."/>
            <person name="Redding A."/>
            <person name="Roesel C."/>
            <person name="Sanchez-Gracia A."/>
            <person name="Schaack S."/>
            <person name="Shukla A."/>
            <person name="Tetreau G."/>
            <person name="Wang Y."/>
            <person name="Xiong G.H."/>
            <person name="Traut W."/>
            <person name="Walsh T.K."/>
            <person name="Worley K.C."/>
            <person name="Wu D."/>
            <person name="Wu W."/>
            <person name="Wu Y.Q."/>
            <person name="Zhang X."/>
            <person name="Zou Z."/>
            <person name="Zucker H."/>
            <person name="Briscoe A.D."/>
            <person name="Burmester T."/>
            <person name="Clem R.J."/>
            <person name="Feyereisen R."/>
            <person name="Grimmelikhuijzen C.J.P."/>
            <person name="Hamodrakas S.J."/>
            <person name="Hansson B.S."/>
            <person name="Huguet E."/>
            <person name="Jermiin L.S."/>
            <person name="Lan Q."/>
            <person name="Lehman H.K."/>
            <person name="Lorenzen M."/>
            <person name="Merzendorfer H."/>
            <person name="Michalopoulos I."/>
            <person name="Morton D.B."/>
            <person name="Muthukrishnan S."/>
            <person name="Oakeshott J.G."/>
            <person name="Palmer W."/>
            <person name="Park Y."/>
            <person name="Passarelli A.L."/>
            <person name="Rozas J."/>
            <person name="Schwartz L.M."/>
            <person name="Smith W."/>
            <person name="Southgate A."/>
            <person name="Vilcinskas A."/>
            <person name="Vogt R."/>
            <person name="Wang P."/>
            <person name="Werren J."/>
            <person name="Yu X.Q."/>
            <person name="Zhou J.J."/>
            <person name="Brown S.J."/>
            <person name="Scherer S.E."/>
            <person name="Richards S."/>
            <person name="Blissard G.W."/>
        </authorList>
    </citation>
    <scope>NUCLEOTIDE SEQUENCE</scope>
</reference>
<gene>
    <name evidence="2" type="ORF">O3G_MSEX002047</name>
</gene>
<dbReference type="GO" id="GO:0003824">
    <property type="term" value="F:catalytic activity"/>
    <property type="evidence" value="ECO:0007669"/>
    <property type="project" value="InterPro"/>
</dbReference>
<evidence type="ECO:0000259" key="1">
    <source>
        <dbReference type="Pfam" id="PF14529"/>
    </source>
</evidence>
<dbReference type="InterPro" id="IPR005135">
    <property type="entry name" value="Endo/exonuclease/phosphatase"/>
</dbReference>